<dbReference type="InterPro" id="IPR010422">
    <property type="entry name" value="Ccdc124/Oxs1"/>
</dbReference>
<reference evidence="6 7" key="1">
    <citation type="submission" date="2018-04" db="EMBL/GenBank/DDBJ databases">
        <authorList>
            <person name="Zhang X."/>
            <person name="Yuan J."/>
            <person name="Li F."/>
            <person name="Xiang J."/>
        </authorList>
    </citation>
    <scope>NUCLEOTIDE SEQUENCE [LARGE SCALE GENOMIC DNA]</scope>
    <source>
        <tissue evidence="6">Muscle</tissue>
    </source>
</reference>
<evidence type="ECO:0000256" key="3">
    <source>
        <dbReference type="ARBA" id="ARBA00023054"/>
    </source>
</evidence>
<dbReference type="Proteomes" id="UP000283509">
    <property type="component" value="Unassembled WGS sequence"/>
</dbReference>
<sequence length="209" mass="24277">MPKKFKGENSKAVVAKARKAERAADEKAKKDKAIEDAYWEDDDKQVKKKMARKEDKEKKRQAELEKKAELRALVENEESTLTPKATPQKVTQYELKRNQERQVELEQQLKEKEDSKTHLDNPLIENLNRVEGDVISASGIDAALSALNTDDSNTDRHPEKRMAAAFKAFEEKRLPQIKKENPNLRMSQQKQMLRKEWLKSPENPLNQRK</sequence>
<dbReference type="GO" id="GO:0003713">
    <property type="term" value="F:transcription coactivator activity"/>
    <property type="evidence" value="ECO:0007669"/>
    <property type="project" value="TreeGrafter"/>
</dbReference>
<evidence type="ECO:0000256" key="2">
    <source>
        <dbReference type="ARBA" id="ARBA00008296"/>
    </source>
</evidence>
<protein>
    <submittedName>
        <fullName evidence="6">Coiled-coil domain-containing protein</fullName>
    </submittedName>
</protein>
<dbReference type="PANTHER" id="PTHR21680:SF0">
    <property type="entry name" value="COILED-COIL DOMAIN-CONTAINING PROTEIN 124"/>
    <property type="match status" value="1"/>
</dbReference>
<evidence type="ECO:0000259" key="5">
    <source>
        <dbReference type="Pfam" id="PF06244"/>
    </source>
</evidence>
<dbReference type="GO" id="GO:0006366">
    <property type="term" value="P:transcription by RNA polymerase II"/>
    <property type="evidence" value="ECO:0007669"/>
    <property type="project" value="TreeGrafter"/>
</dbReference>
<dbReference type="AlphaFoldDB" id="A0A423THI2"/>
<feature type="compositionally biased region" description="Basic and acidic residues" evidence="4">
    <location>
        <begin position="18"/>
        <end position="31"/>
    </location>
</feature>
<dbReference type="EMBL" id="QCYY01001711">
    <property type="protein sequence ID" value="ROT75923.1"/>
    <property type="molecule type" value="Genomic_DNA"/>
</dbReference>
<dbReference type="OrthoDB" id="76412at2759"/>
<reference evidence="6 7" key="2">
    <citation type="submission" date="2019-01" db="EMBL/GenBank/DDBJ databases">
        <title>The decoding of complex shrimp genome reveals the adaptation for benthos swimmer, frequently molting mechanism and breeding impact on genome.</title>
        <authorList>
            <person name="Sun Y."/>
            <person name="Gao Y."/>
            <person name="Yu Y."/>
        </authorList>
    </citation>
    <scope>NUCLEOTIDE SEQUENCE [LARGE SCALE GENOMIC DNA]</scope>
    <source>
        <tissue evidence="6">Muscle</tissue>
    </source>
</reference>
<dbReference type="GO" id="GO:0030496">
    <property type="term" value="C:midbody"/>
    <property type="evidence" value="ECO:0007669"/>
    <property type="project" value="UniProtKB-SubCell"/>
</dbReference>
<evidence type="ECO:0000313" key="6">
    <source>
        <dbReference type="EMBL" id="ROT75923.1"/>
    </source>
</evidence>
<dbReference type="Pfam" id="PF06244">
    <property type="entry name" value="Ccdc124"/>
    <property type="match status" value="1"/>
</dbReference>
<dbReference type="GO" id="GO:0005634">
    <property type="term" value="C:nucleus"/>
    <property type="evidence" value="ECO:0007669"/>
    <property type="project" value="TreeGrafter"/>
</dbReference>
<comment type="caution">
    <text evidence="6">The sequence shown here is derived from an EMBL/GenBank/DDBJ whole genome shotgun (WGS) entry which is preliminary data.</text>
</comment>
<comment type="subcellular location">
    <subcellularLocation>
        <location evidence="1">Midbody</location>
    </subcellularLocation>
</comment>
<dbReference type="PANTHER" id="PTHR21680">
    <property type="entry name" value="COILED-COIL DOMAIN-CONTAINING PROTEIN 124"/>
    <property type="match status" value="1"/>
</dbReference>
<feature type="compositionally biased region" description="Polar residues" evidence="4">
    <location>
        <begin position="79"/>
        <end position="91"/>
    </location>
</feature>
<gene>
    <name evidence="6" type="ORF">C7M84_005509</name>
</gene>
<accession>A0A423THI2</accession>
<feature type="domain" description="Coiled-coil" evidence="5">
    <location>
        <begin position="126"/>
        <end position="207"/>
    </location>
</feature>
<keyword evidence="7" id="KW-1185">Reference proteome</keyword>
<organism evidence="6 7">
    <name type="scientific">Penaeus vannamei</name>
    <name type="common">Whiteleg shrimp</name>
    <name type="synonym">Litopenaeus vannamei</name>
    <dbReference type="NCBI Taxonomy" id="6689"/>
    <lineage>
        <taxon>Eukaryota</taxon>
        <taxon>Metazoa</taxon>
        <taxon>Ecdysozoa</taxon>
        <taxon>Arthropoda</taxon>
        <taxon>Crustacea</taxon>
        <taxon>Multicrustacea</taxon>
        <taxon>Malacostraca</taxon>
        <taxon>Eumalacostraca</taxon>
        <taxon>Eucarida</taxon>
        <taxon>Decapoda</taxon>
        <taxon>Dendrobranchiata</taxon>
        <taxon>Penaeoidea</taxon>
        <taxon>Penaeidae</taxon>
        <taxon>Penaeus</taxon>
    </lineage>
</organism>
<proteinExistence type="inferred from homology"/>
<dbReference type="InterPro" id="IPR036910">
    <property type="entry name" value="HMG_box_dom_sf"/>
</dbReference>
<evidence type="ECO:0000256" key="1">
    <source>
        <dbReference type="ARBA" id="ARBA00004214"/>
    </source>
</evidence>
<feature type="region of interest" description="Disordered" evidence="4">
    <location>
        <begin position="43"/>
        <end position="94"/>
    </location>
</feature>
<dbReference type="STRING" id="6689.A0A423THI2"/>
<feature type="compositionally biased region" description="Basic and acidic residues" evidence="4">
    <location>
        <begin position="52"/>
        <end position="74"/>
    </location>
</feature>
<evidence type="ECO:0000313" key="7">
    <source>
        <dbReference type="Proteomes" id="UP000283509"/>
    </source>
</evidence>
<feature type="region of interest" description="Disordered" evidence="4">
    <location>
        <begin position="174"/>
        <end position="209"/>
    </location>
</feature>
<dbReference type="SUPFAM" id="SSF47095">
    <property type="entry name" value="HMG-box"/>
    <property type="match status" value="1"/>
</dbReference>
<name>A0A423THI2_PENVA</name>
<keyword evidence="3" id="KW-0175">Coiled coil</keyword>
<dbReference type="InterPro" id="IPR054414">
    <property type="entry name" value="Ccdc124/Oxs1_C"/>
</dbReference>
<evidence type="ECO:0000256" key="4">
    <source>
        <dbReference type="SAM" id="MobiDB-lite"/>
    </source>
</evidence>
<feature type="region of interest" description="Disordered" evidence="4">
    <location>
        <begin position="1"/>
        <end position="31"/>
    </location>
</feature>
<comment type="similarity">
    <text evidence="2">Belongs to the CCDC124 family.</text>
</comment>